<dbReference type="FunFam" id="3.10.580.10:FF:000002">
    <property type="entry name" value="Magnesium/cobalt efflux protein CorC"/>
    <property type="match status" value="1"/>
</dbReference>
<evidence type="ECO:0000256" key="3">
    <source>
        <dbReference type="ARBA" id="ARBA00022475"/>
    </source>
</evidence>
<keyword evidence="7 9" id="KW-0129">CBS domain</keyword>
<dbReference type="EMBL" id="VIWU01000001">
    <property type="protein sequence ID" value="TWF76018.1"/>
    <property type="molecule type" value="Genomic_DNA"/>
</dbReference>
<name>A0A561SMC7_9PSEU</name>
<evidence type="ECO:0000256" key="7">
    <source>
        <dbReference type="ARBA" id="ARBA00023122"/>
    </source>
</evidence>
<feature type="domain" description="CNNM transmembrane" evidence="13">
    <location>
        <begin position="1"/>
        <end position="198"/>
    </location>
</feature>
<feature type="domain" description="CBS" evidence="12">
    <location>
        <begin position="283"/>
        <end position="340"/>
    </location>
</feature>
<dbReference type="InterPro" id="IPR036318">
    <property type="entry name" value="FAD-bd_PCMH-like_sf"/>
</dbReference>
<evidence type="ECO:0000313" key="14">
    <source>
        <dbReference type="EMBL" id="TWF76018.1"/>
    </source>
</evidence>
<feature type="transmembrane region" description="Helical" evidence="11">
    <location>
        <begin position="6"/>
        <end position="23"/>
    </location>
</feature>
<dbReference type="Proteomes" id="UP000321261">
    <property type="component" value="Unassembled WGS sequence"/>
</dbReference>
<dbReference type="Pfam" id="PF00571">
    <property type="entry name" value="CBS"/>
    <property type="match status" value="2"/>
</dbReference>
<dbReference type="InterPro" id="IPR044751">
    <property type="entry name" value="Ion_transp-like_CBS"/>
</dbReference>
<dbReference type="PANTHER" id="PTHR43099">
    <property type="entry name" value="UPF0053 PROTEIN YRKA"/>
    <property type="match status" value="1"/>
</dbReference>
<evidence type="ECO:0000259" key="12">
    <source>
        <dbReference type="PROSITE" id="PS51371"/>
    </source>
</evidence>
<dbReference type="InterPro" id="IPR051676">
    <property type="entry name" value="UPF0053_domain"/>
</dbReference>
<dbReference type="InterPro" id="IPR000644">
    <property type="entry name" value="CBS_dom"/>
</dbReference>
<dbReference type="PANTHER" id="PTHR43099:SF5">
    <property type="entry name" value="HLYC_CORC FAMILY TRANSPORTER"/>
    <property type="match status" value="1"/>
</dbReference>
<feature type="transmembrane region" description="Helical" evidence="11">
    <location>
        <begin position="59"/>
        <end position="77"/>
    </location>
</feature>
<dbReference type="InterPro" id="IPR016169">
    <property type="entry name" value="FAD-bd_PCMH_sub2"/>
</dbReference>
<dbReference type="InterPro" id="IPR002550">
    <property type="entry name" value="CNNM"/>
</dbReference>
<evidence type="ECO:0000256" key="9">
    <source>
        <dbReference type="PROSITE-ProRule" id="PRU00703"/>
    </source>
</evidence>
<feature type="domain" description="CBS" evidence="12">
    <location>
        <begin position="217"/>
        <end position="277"/>
    </location>
</feature>
<feature type="transmembrane region" description="Helical" evidence="11">
    <location>
        <begin position="97"/>
        <end position="119"/>
    </location>
</feature>
<dbReference type="Pfam" id="PF01595">
    <property type="entry name" value="CNNM"/>
    <property type="match status" value="1"/>
</dbReference>
<dbReference type="GO" id="GO:0050660">
    <property type="term" value="F:flavin adenine dinucleotide binding"/>
    <property type="evidence" value="ECO:0007669"/>
    <property type="project" value="InterPro"/>
</dbReference>
<accession>A0A561SMC7</accession>
<organism evidence="14 15">
    <name type="scientific">Pseudonocardia hierapolitana</name>
    <dbReference type="NCBI Taxonomy" id="1128676"/>
    <lineage>
        <taxon>Bacteria</taxon>
        <taxon>Bacillati</taxon>
        <taxon>Actinomycetota</taxon>
        <taxon>Actinomycetes</taxon>
        <taxon>Pseudonocardiales</taxon>
        <taxon>Pseudonocardiaceae</taxon>
        <taxon>Pseudonocardia</taxon>
    </lineage>
</organism>
<dbReference type="CDD" id="cd04590">
    <property type="entry name" value="CBS_pair_CorC_HlyC_assoc"/>
    <property type="match status" value="1"/>
</dbReference>
<comment type="subcellular location">
    <subcellularLocation>
        <location evidence="1">Cell membrane</location>
        <topology evidence="1">Multi-pass membrane protein</topology>
    </subcellularLocation>
</comment>
<keyword evidence="8 10" id="KW-0472">Membrane</keyword>
<evidence type="ECO:0000256" key="6">
    <source>
        <dbReference type="ARBA" id="ARBA00022989"/>
    </source>
</evidence>
<evidence type="ECO:0000256" key="1">
    <source>
        <dbReference type="ARBA" id="ARBA00004651"/>
    </source>
</evidence>
<dbReference type="Gene3D" id="3.30.465.10">
    <property type="match status" value="1"/>
</dbReference>
<keyword evidence="5" id="KW-0677">Repeat</keyword>
<dbReference type="RefSeq" id="WP_147255126.1">
    <property type="nucleotide sequence ID" value="NZ_VIWU01000001.1"/>
</dbReference>
<comment type="similarity">
    <text evidence="2">Belongs to the UPF0053 family.</text>
</comment>
<keyword evidence="6 10" id="KW-1133">Transmembrane helix</keyword>
<dbReference type="SUPFAM" id="SSF54631">
    <property type="entry name" value="CBS-domain pair"/>
    <property type="match status" value="1"/>
</dbReference>
<proteinExistence type="inferred from homology"/>
<evidence type="ECO:0000313" key="15">
    <source>
        <dbReference type="Proteomes" id="UP000321261"/>
    </source>
</evidence>
<dbReference type="InterPro" id="IPR046342">
    <property type="entry name" value="CBS_dom_sf"/>
</dbReference>
<dbReference type="Pfam" id="PF03471">
    <property type="entry name" value="CorC_HlyC"/>
    <property type="match status" value="1"/>
</dbReference>
<dbReference type="AlphaFoldDB" id="A0A561SMC7"/>
<dbReference type="GO" id="GO:0005886">
    <property type="term" value="C:plasma membrane"/>
    <property type="evidence" value="ECO:0007669"/>
    <property type="project" value="UniProtKB-SubCell"/>
</dbReference>
<dbReference type="PROSITE" id="PS51371">
    <property type="entry name" value="CBS"/>
    <property type="match status" value="2"/>
</dbReference>
<evidence type="ECO:0000256" key="8">
    <source>
        <dbReference type="ARBA" id="ARBA00023136"/>
    </source>
</evidence>
<evidence type="ECO:0000256" key="11">
    <source>
        <dbReference type="SAM" id="Phobius"/>
    </source>
</evidence>
<dbReference type="PROSITE" id="PS51846">
    <property type="entry name" value="CNNM"/>
    <property type="match status" value="1"/>
</dbReference>
<keyword evidence="3" id="KW-1003">Cell membrane</keyword>
<reference evidence="14 15" key="1">
    <citation type="submission" date="2019-06" db="EMBL/GenBank/DDBJ databases">
        <title>Sequencing the genomes of 1000 actinobacteria strains.</title>
        <authorList>
            <person name="Klenk H.-P."/>
        </authorList>
    </citation>
    <scope>NUCLEOTIDE SEQUENCE [LARGE SCALE GENOMIC DNA]</scope>
    <source>
        <strain evidence="14 15">DSM 45671</strain>
    </source>
</reference>
<dbReference type="Gene3D" id="3.10.580.10">
    <property type="entry name" value="CBS-domain"/>
    <property type="match status" value="1"/>
</dbReference>
<gene>
    <name evidence="14" type="ORF">FHX44_111905</name>
</gene>
<dbReference type="SMART" id="SM01091">
    <property type="entry name" value="CorC_HlyC"/>
    <property type="match status" value="1"/>
</dbReference>
<comment type="caution">
    <text evidence="14">The sequence shown here is derived from an EMBL/GenBank/DDBJ whole genome shotgun (WGS) entry which is preliminary data.</text>
</comment>
<sequence>MDGIALSIGLVLLFVLIGGYFSASELAMVSLREGQVSRLSSRSRRGAKVARLREDPNRFLAAVQIGVTLAGFFSAAYGGSTLAEPLGALLTSWGLPAGLATTIALIVVTALISFVSLVLGELVPKRLALQRAEGVSLFVAPVLDRIASLFRPAIWLLSRTTDAVVRLLGLDPRAGRDQVTEEELRDMVATHEQLDREERRVLADVFDAADRHLREVMLPRTEVDFLPAATDLATATREIVGKPHSRYPVVGEGVDDVVGVVHVRDLLTTALLDGPDGRTVADVMRPVHAVPENKPMFVALAEMRAKRVHLAVVIDEYGGTAGIVTLEDLIEEIVGDIDDEFDAPRRAAQDRAATTGDGRDVLLDGLLHRDEVRDRAGLDLPEGEFDTLGGYVQDALGRIPAVGDRVPAGGATLVVTEMDGRRVATVRIEQDET</sequence>
<dbReference type="SUPFAM" id="SSF56176">
    <property type="entry name" value="FAD-binding/transporter-associated domain-like"/>
    <property type="match status" value="1"/>
</dbReference>
<keyword evidence="4 10" id="KW-0812">Transmembrane</keyword>
<dbReference type="OrthoDB" id="110231at2"/>
<protein>
    <submittedName>
        <fullName evidence="14">Putative hemolysin</fullName>
    </submittedName>
</protein>
<dbReference type="SMART" id="SM00116">
    <property type="entry name" value="CBS"/>
    <property type="match status" value="2"/>
</dbReference>
<evidence type="ECO:0000256" key="10">
    <source>
        <dbReference type="PROSITE-ProRule" id="PRU01193"/>
    </source>
</evidence>
<evidence type="ECO:0000256" key="2">
    <source>
        <dbReference type="ARBA" id="ARBA00006337"/>
    </source>
</evidence>
<evidence type="ECO:0000259" key="13">
    <source>
        <dbReference type="PROSITE" id="PS51846"/>
    </source>
</evidence>
<evidence type="ECO:0000256" key="5">
    <source>
        <dbReference type="ARBA" id="ARBA00022737"/>
    </source>
</evidence>
<dbReference type="InterPro" id="IPR005170">
    <property type="entry name" value="Transptr-assoc_dom"/>
</dbReference>
<evidence type="ECO:0000256" key="4">
    <source>
        <dbReference type="ARBA" id="ARBA00022692"/>
    </source>
</evidence>
<keyword evidence="15" id="KW-1185">Reference proteome</keyword>